<sequence length="67" mass="7883">MIINVSVIQSIDAHMVLKITRILSSQSFPHDFPYPSHNDSLLESRAYDIHIRKREEDDKEEEEEEIS</sequence>
<name>A0A026WYE0_OOCBI</name>
<proteinExistence type="predicted"/>
<reference evidence="1 2" key="1">
    <citation type="journal article" date="2014" name="Curr. Biol.">
        <title>The genome of the clonal raider ant Cerapachys biroi.</title>
        <authorList>
            <person name="Oxley P.R."/>
            <person name="Ji L."/>
            <person name="Fetter-Pruneda I."/>
            <person name="McKenzie S.K."/>
            <person name="Li C."/>
            <person name="Hu H."/>
            <person name="Zhang G."/>
            <person name="Kronauer D.J."/>
        </authorList>
    </citation>
    <scope>NUCLEOTIDE SEQUENCE [LARGE SCALE GENOMIC DNA]</scope>
</reference>
<evidence type="ECO:0000313" key="2">
    <source>
        <dbReference type="Proteomes" id="UP000053097"/>
    </source>
</evidence>
<keyword evidence="2" id="KW-1185">Reference proteome</keyword>
<dbReference type="EMBL" id="KK107069">
    <property type="protein sequence ID" value="EZA60771.1"/>
    <property type="molecule type" value="Genomic_DNA"/>
</dbReference>
<protein>
    <submittedName>
        <fullName evidence="1">Uncharacterized protein</fullName>
    </submittedName>
</protein>
<evidence type="ECO:0000313" key="1">
    <source>
        <dbReference type="EMBL" id="EZA60771.1"/>
    </source>
</evidence>
<organism evidence="1 2">
    <name type="scientific">Ooceraea biroi</name>
    <name type="common">Clonal raider ant</name>
    <name type="synonym">Cerapachys biroi</name>
    <dbReference type="NCBI Taxonomy" id="2015173"/>
    <lineage>
        <taxon>Eukaryota</taxon>
        <taxon>Metazoa</taxon>
        <taxon>Ecdysozoa</taxon>
        <taxon>Arthropoda</taxon>
        <taxon>Hexapoda</taxon>
        <taxon>Insecta</taxon>
        <taxon>Pterygota</taxon>
        <taxon>Neoptera</taxon>
        <taxon>Endopterygota</taxon>
        <taxon>Hymenoptera</taxon>
        <taxon>Apocrita</taxon>
        <taxon>Aculeata</taxon>
        <taxon>Formicoidea</taxon>
        <taxon>Formicidae</taxon>
        <taxon>Dorylinae</taxon>
        <taxon>Ooceraea</taxon>
    </lineage>
</organism>
<accession>A0A026WYE0</accession>
<dbReference type="Proteomes" id="UP000053097">
    <property type="component" value="Unassembled WGS sequence"/>
</dbReference>
<dbReference type="AlphaFoldDB" id="A0A026WYE0"/>
<gene>
    <name evidence="1" type="ORF">X777_14012</name>
</gene>